<keyword evidence="3" id="KW-1185">Reference proteome</keyword>
<dbReference type="OrthoDB" id="20900at2759"/>
<feature type="compositionally biased region" description="Acidic residues" evidence="1">
    <location>
        <begin position="250"/>
        <end position="261"/>
    </location>
</feature>
<evidence type="ECO:0000256" key="1">
    <source>
        <dbReference type="SAM" id="MobiDB-lite"/>
    </source>
</evidence>
<sequence length="326" mass="36681">MECGRGCRAWGVERVGGVYQEFLNFKDDQDMVNLIKKIAKPSSKLLADMSIDFNNPGSILKISENVSILVGLLKSYVSVETPFSVRVPLGLILITCEIITTINVKFLSFKGDVRDEQIKKLIKVTLVENYRSVIGLLSQLTTIYQGALVPHIPTIWSFLETLIPYKNKRIVDAEIVESEHFLQSQPYSPTRVEGLLVDAVLCPGYEKVSVLPIVSSILGAQSQVLSVFNNPRFPALPKYINSVGDEGIIEEEEEDDEEEEAEVKRPVEELTDEHPTKKRKVNEEGVVERKVEVTKEDVPVEDKPQLFSKESIQVEELQLLLSPKQK</sequence>
<dbReference type="Proteomes" id="UP000253472">
    <property type="component" value="Unassembled WGS sequence"/>
</dbReference>
<evidence type="ECO:0000313" key="3">
    <source>
        <dbReference type="Proteomes" id="UP000253472"/>
    </source>
</evidence>
<comment type="caution">
    <text evidence="2">The sequence shown here is derived from an EMBL/GenBank/DDBJ whole genome shotgun (WGS) entry which is preliminary data.</text>
</comment>
<feature type="region of interest" description="Disordered" evidence="1">
    <location>
        <begin position="250"/>
        <end position="285"/>
    </location>
</feature>
<feature type="compositionally biased region" description="Basic and acidic residues" evidence="1">
    <location>
        <begin position="262"/>
        <end position="285"/>
    </location>
</feature>
<evidence type="ECO:0000313" key="2">
    <source>
        <dbReference type="EMBL" id="RCK56691.1"/>
    </source>
</evidence>
<dbReference type="STRING" id="5486.A0A367XV61"/>
<reference evidence="2 3" key="1">
    <citation type="submission" date="2018-06" db="EMBL/GenBank/DDBJ databases">
        <title>Whole genome sequencing of Candida tropicalis (genome annotated by CSBL at Korea University).</title>
        <authorList>
            <person name="Ahn J."/>
        </authorList>
    </citation>
    <scope>NUCLEOTIDE SEQUENCE [LARGE SCALE GENOMIC DNA]</scope>
    <source>
        <strain evidence="2 3">ATCC 20962</strain>
    </source>
</reference>
<proteinExistence type="predicted"/>
<name>A0A367XV61_9ASCO</name>
<dbReference type="EMBL" id="QLNQ01000029">
    <property type="protein sequence ID" value="RCK56691.1"/>
    <property type="molecule type" value="Genomic_DNA"/>
</dbReference>
<accession>A0A367XV61</accession>
<organism evidence="2 3">
    <name type="scientific">Candida viswanathii</name>
    <dbReference type="NCBI Taxonomy" id="5486"/>
    <lineage>
        <taxon>Eukaryota</taxon>
        <taxon>Fungi</taxon>
        <taxon>Dikarya</taxon>
        <taxon>Ascomycota</taxon>
        <taxon>Saccharomycotina</taxon>
        <taxon>Pichiomycetes</taxon>
        <taxon>Debaryomycetaceae</taxon>
        <taxon>Candida/Lodderomyces clade</taxon>
        <taxon>Candida</taxon>
    </lineage>
</organism>
<protein>
    <submittedName>
        <fullName evidence="2">Pre-rRNA-processing protein RIX1</fullName>
    </submittedName>
</protein>
<gene>
    <name evidence="2" type="primary">RIX1_0</name>
    <name evidence="2" type="ORF">Cantr_05870</name>
</gene>
<dbReference type="AlphaFoldDB" id="A0A367XV61"/>